<evidence type="ECO:0000313" key="2">
    <source>
        <dbReference type="EMBL" id="KAJ9581921.1"/>
    </source>
</evidence>
<dbReference type="AlphaFoldDB" id="A0AAD8E9K5"/>
<protein>
    <submittedName>
        <fullName evidence="2">Uncharacterized protein</fullName>
    </submittedName>
</protein>
<evidence type="ECO:0000256" key="1">
    <source>
        <dbReference type="SAM" id="MobiDB-lite"/>
    </source>
</evidence>
<feature type="non-terminal residue" evidence="2">
    <location>
        <position position="1"/>
    </location>
</feature>
<dbReference type="Proteomes" id="UP001233999">
    <property type="component" value="Unassembled WGS sequence"/>
</dbReference>
<keyword evidence="3" id="KW-1185">Reference proteome</keyword>
<reference evidence="2" key="2">
    <citation type="submission" date="2023-05" db="EMBL/GenBank/DDBJ databases">
        <authorList>
            <person name="Fouks B."/>
        </authorList>
    </citation>
    <scope>NUCLEOTIDE SEQUENCE</scope>
    <source>
        <strain evidence="2">Stay&amp;Tobe</strain>
        <tissue evidence="2">Testes</tissue>
    </source>
</reference>
<comment type="caution">
    <text evidence="2">The sequence shown here is derived from an EMBL/GenBank/DDBJ whole genome shotgun (WGS) entry which is preliminary data.</text>
</comment>
<sequence length="65" mass="7152">KKVIELKIPILNATKHAAEATGKSEATICKIGKESKTISNDEKLKSPGKNRTNSSRKIVIDEFDK</sequence>
<organism evidence="2 3">
    <name type="scientific">Diploptera punctata</name>
    <name type="common">Pacific beetle cockroach</name>
    <dbReference type="NCBI Taxonomy" id="6984"/>
    <lineage>
        <taxon>Eukaryota</taxon>
        <taxon>Metazoa</taxon>
        <taxon>Ecdysozoa</taxon>
        <taxon>Arthropoda</taxon>
        <taxon>Hexapoda</taxon>
        <taxon>Insecta</taxon>
        <taxon>Pterygota</taxon>
        <taxon>Neoptera</taxon>
        <taxon>Polyneoptera</taxon>
        <taxon>Dictyoptera</taxon>
        <taxon>Blattodea</taxon>
        <taxon>Blaberoidea</taxon>
        <taxon>Blaberidae</taxon>
        <taxon>Diplopterinae</taxon>
        <taxon>Diploptera</taxon>
    </lineage>
</organism>
<feature type="region of interest" description="Disordered" evidence="1">
    <location>
        <begin position="39"/>
        <end position="65"/>
    </location>
</feature>
<reference evidence="2" key="1">
    <citation type="journal article" date="2023" name="IScience">
        <title>Live-bearing cockroach genome reveals convergent evolutionary mechanisms linked to viviparity in insects and beyond.</title>
        <authorList>
            <person name="Fouks B."/>
            <person name="Harrison M.C."/>
            <person name="Mikhailova A.A."/>
            <person name="Marchal E."/>
            <person name="English S."/>
            <person name="Carruthers M."/>
            <person name="Jennings E.C."/>
            <person name="Chiamaka E.L."/>
            <person name="Frigard R.A."/>
            <person name="Pippel M."/>
            <person name="Attardo G.M."/>
            <person name="Benoit J.B."/>
            <person name="Bornberg-Bauer E."/>
            <person name="Tobe S.S."/>
        </authorList>
    </citation>
    <scope>NUCLEOTIDE SEQUENCE</scope>
    <source>
        <strain evidence="2">Stay&amp;Tobe</strain>
    </source>
</reference>
<evidence type="ECO:0000313" key="3">
    <source>
        <dbReference type="Proteomes" id="UP001233999"/>
    </source>
</evidence>
<name>A0AAD8E9K5_DIPPU</name>
<dbReference type="EMBL" id="JASPKZ010007835">
    <property type="protein sequence ID" value="KAJ9581921.1"/>
    <property type="molecule type" value="Genomic_DNA"/>
</dbReference>
<gene>
    <name evidence="2" type="ORF">L9F63_003741</name>
</gene>
<accession>A0AAD8E9K5</accession>
<feature type="non-terminal residue" evidence="2">
    <location>
        <position position="65"/>
    </location>
</feature>
<proteinExistence type="predicted"/>